<dbReference type="EMBL" id="BDCR01000001">
    <property type="protein sequence ID" value="GAT61830.1"/>
    <property type="molecule type" value="Genomic_DNA"/>
</dbReference>
<dbReference type="OrthoDB" id="9814955at2"/>
<feature type="domain" description="DUF6819" evidence="2">
    <location>
        <begin position="488"/>
        <end position="655"/>
    </location>
</feature>
<protein>
    <recommendedName>
        <fullName evidence="5">DUF4954 domain-containing protein</fullName>
    </recommendedName>
</protein>
<evidence type="ECO:0000313" key="3">
    <source>
        <dbReference type="EMBL" id="GAT61830.1"/>
    </source>
</evidence>
<evidence type="ECO:0008006" key="5">
    <source>
        <dbReference type="Google" id="ProtNLM"/>
    </source>
</evidence>
<dbReference type="InterPro" id="IPR032533">
    <property type="entry name" value="DUF4954"/>
</dbReference>
<evidence type="ECO:0000259" key="2">
    <source>
        <dbReference type="Pfam" id="PF20683"/>
    </source>
</evidence>
<organism evidence="3 4">
    <name type="scientific">Paludibacter jiangxiensis</name>
    <dbReference type="NCBI Taxonomy" id="681398"/>
    <lineage>
        <taxon>Bacteria</taxon>
        <taxon>Pseudomonadati</taxon>
        <taxon>Bacteroidota</taxon>
        <taxon>Bacteroidia</taxon>
        <taxon>Bacteroidales</taxon>
        <taxon>Paludibacteraceae</taxon>
        <taxon>Paludibacter</taxon>
    </lineage>
</organism>
<reference evidence="4" key="1">
    <citation type="submission" date="2016-04" db="EMBL/GenBank/DDBJ databases">
        <title>Draft genome sequence of Paludibacter jiangxiensis strain NM7.</title>
        <authorList>
            <person name="Qiu Y."/>
            <person name="Matsuura N."/>
            <person name="Ohashi A."/>
            <person name="Tourlousse M.D."/>
            <person name="Sekiguchi Y."/>
        </authorList>
    </citation>
    <scope>NUCLEOTIDE SEQUENCE [LARGE SCALE GENOMIC DNA]</scope>
    <source>
        <strain evidence="4">NM7</strain>
    </source>
</reference>
<dbReference type="SUPFAM" id="SSF51161">
    <property type="entry name" value="Trimeric LpxA-like enzymes"/>
    <property type="match status" value="1"/>
</dbReference>
<comment type="caution">
    <text evidence="3">The sequence shown here is derived from an EMBL/GenBank/DDBJ whole genome shotgun (WGS) entry which is preliminary data.</text>
</comment>
<feature type="domain" description="DUF4954" evidence="1">
    <location>
        <begin position="3"/>
        <end position="432"/>
    </location>
</feature>
<accession>A0A170YIA0</accession>
<name>A0A170YIA0_9BACT</name>
<evidence type="ECO:0000259" key="1">
    <source>
        <dbReference type="Pfam" id="PF16314"/>
    </source>
</evidence>
<dbReference type="STRING" id="681398.PJIAN_1416"/>
<dbReference type="Gene3D" id="2.160.10.10">
    <property type="entry name" value="Hexapeptide repeat proteins"/>
    <property type="match status" value="1"/>
</dbReference>
<dbReference type="InterPro" id="IPR011004">
    <property type="entry name" value="Trimer_LpxA-like_sf"/>
</dbReference>
<dbReference type="InterPro" id="IPR049208">
    <property type="entry name" value="DUF6819"/>
</dbReference>
<dbReference type="Pfam" id="PF20683">
    <property type="entry name" value="DUF6819"/>
    <property type="match status" value="1"/>
</dbReference>
<dbReference type="Proteomes" id="UP000076586">
    <property type="component" value="Unassembled WGS sequence"/>
</dbReference>
<sequence>MNYRKLTETEIARLQLQLCRADNWADIEVVEDFTPEFFRNVKFTGKNQLGKFGEEITLAGGVKAHTGIYDAWIHNCSIGNNVLIHTIRDYVANYTIEDNAIIFDVKLLAVDGESSFGNGISVETISEAGNRSVMIYDKLSAQLAYILALYRHRPQLIDNIEKMITAYSNQVKSSRGTICSGARIYRCDTILNVKIGKKAHIEGARLIKNGTVNSEAADPVYIGDGCHMQNFIICSGSKVNNATLVSNCFIGQGCILDKHYSADNSLFFANCQGLHGEACSIFAGPFTVTHHKSTLLIAGMFSFLNAGSGSNQSNHMYKLGPIHQGFVERGSKTASDSYVLWPAKIGAFTLISGRHYSHCDTSELPFSYLIEHKDVSYLSPAVNLRSIGTIRDSQKWPKRDVRKSENLLDCINYNLLSPFTVERMIQGRNLLLTMREKDETCAIYQYQGVEIEARILSRGIRLYENAIWKFLGNSLITQLEKSTKSLDKKEIQSILKVTSPEGSGKWVDISGMICPSSVLNDLLNDIESGKESSLENISAEFKRMHHNYYNYEWTWAYDTLSQWYGKKPDSFTPEDIIAVVKKWLTAVLNIDHWLYEDAQKEFALTQQIGFGIDGDEEAQRKDFENVRGSMETDDSVLTIKKHMEAKEALGKRIINMVKEANGLS</sequence>
<reference evidence="4" key="2">
    <citation type="journal article" date="2017" name="Genome Announc.">
        <title>Draft genome sequence of Paludibacter jiangxiensis NM7(T), a propionate-producing fermentative bacterium.</title>
        <authorList>
            <person name="Qiu Y.-L."/>
            <person name="Tourlousse D.M."/>
            <person name="Matsuura N."/>
            <person name="Ohashi A."/>
            <person name="Sekiguchi Y."/>
        </authorList>
    </citation>
    <scope>NUCLEOTIDE SEQUENCE [LARGE SCALE GENOMIC DNA]</scope>
    <source>
        <strain evidence="4">NM7</strain>
    </source>
</reference>
<keyword evidence="4" id="KW-1185">Reference proteome</keyword>
<proteinExistence type="predicted"/>
<dbReference type="AlphaFoldDB" id="A0A170YIA0"/>
<gene>
    <name evidence="3" type="ORF">PJIAN_1416</name>
</gene>
<evidence type="ECO:0000313" key="4">
    <source>
        <dbReference type="Proteomes" id="UP000076586"/>
    </source>
</evidence>
<dbReference type="RefSeq" id="WP_068701536.1">
    <property type="nucleotide sequence ID" value="NZ_BDCR01000001.1"/>
</dbReference>
<dbReference type="Pfam" id="PF16314">
    <property type="entry name" value="DUF4954"/>
    <property type="match status" value="1"/>
</dbReference>